<gene>
    <name evidence="2" type="ORF">D0435_12465</name>
</gene>
<dbReference type="EMBL" id="QXWK01000025">
    <property type="protein sequence ID" value="NBH62462.1"/>
    <property type="molecule type" value="Genomic_DNA"/>
</dbReference>
<sequence>MEKAVKIIGMMKWLGLPLGYIMLFATRESFGDIAGICLGTIAAVSFWILMQKEQSRIIGQTIAREIKEAISTAGNVDSFIEIKRMRGGIIARVYLINAKERAMAIHSAIARRIEQCDLKKYLWVMQMTDMPEAASLREMQKKLNEQLIDELLRRRKGDRD</sequence>
<dbReference type="AlphaFoldDB" id="A0A845QJU2"/>
<evidence type="ECO:0000313" key="3">
    <source>
        <dbReference type="Proteomes" id="UP000446866"/>
    </source>
</evidence>
<evidence type="ECO:0000256" key="1">
    <source>
        <dbReference type="SAM" id="Phobius"/>
    </source>
</evidence>
<keyword evidence="1" id="KW-1133">Transmembrane helix</keyword>
<reference evidence="2 3" key="1">
    <citation type="submission" date="2018-08" db="EMBL/GenBank/DDBJ databases">
        <title>Murine metabolic-syndrome-specific gut microbial biobank.</title>
        <authorList>
            <person name="Liu C."/>
        </authorList>
    </citation>
    <scope>NUCLEOTIDE SEQUENCE [LARGE SCALE GENOMIC DNA]</scope>
    <source>
        <strain evidence="2 3">28</strain>
    </source>
</reference>
<comment type="caution">
    <text evidence="2">The sequence shown here is derived from an EMBL/GenBank/DDBJ whole genome shotgun (WGS) entry which is preliminary data.</text>
</comment>
<organism evidence="2 3">
    <name type="scientific">Anaerotruncus colihominis</name>
    <dbReference type="NCBI Taxonomy" id="169435"/>
    <lineage>
        <taxon>Bacteria</taxon>
        <taxon>Bacillati</taxon>
        <taxon>Bacillota</taxon>
        <taxon>Clostridia</taxon>
        <taxon>Eubacteriales</taxon>
        <taxon>Oscillospiraceae</taxon>
        <taxon>Anaerotruncus</taxon>
    </lineage>
</organism>
<proteinExistence type="predicted"/>
<feature type="transmembrane region" description="Helical" evidence="1">
    <location>
        <begin position="33"/>
        <end position="50"/>
    </location>
</feature>
<dbReference type="Proteomes" id="UP000446866">
    <property type="component" value="Unassembled WGS sequence"/>
</dbReference>
<name>A0A845QJU2_9FIRM</name>
<accession>A0A845QJU2</accession>
<feature type="transmembrane region" description="Helical" evidence="1">
    <location>
        <begin position="7"/>
        <end position="27"/>
    </location>
</feature>
<protein>
    <submittedName>
        <fullName evidence="2">Uncharacterized protein</fullName>
    </submittedName>
</protein>
<evidence type="ECO:0000313" key="2">
    <source>
        <dbReference type="EMBL" id="NBH62462.1"/>
    </source>
</evidence>
<keyword evidence="1" id="KW-0812">Transmembrane</keyword>
<keyword evidence="1" id="KW-0472">Membrane</keyword>
<dbReference type="RefSeq" id="WP_160202750.1">
    <property type="nucleotide sequence ID" value="NZ_QXWK01000025.1"/>
</dbReference>
<keyword evidence="3" id="KW-1185">Reference proteome</keyword>